<dbReference type="AlphaFoldDB" id="A0A7M2SM84"/>
<organism evidence="2 3">
    <name type="scientific">Streptomyces ferrugineus</name>
    <dbReference type="NCBI Taxonomy" id="1413221"/>
    <lineage>
        <taxon>Bacteria</taxon>
        <taxon>Bacillati</taxon>
        <taxon>Actinomycetota</taxon>
        <taxon>Actinomycetes</taxon>
        <taxon>Kitasatosporales</taxon>
        <taxon>Streptomycetaceae</taxon>
        <taxon>Streptomyces</taxon>
    </lineage>
</organism>
<evidence type="ECO:0000313" key="2">
    <source>
        <dbReference type="EMBL" id="QOV37372.1"/>
    </source>
</evidence>
<evidence type="ECO:0000256" key="1">
    <source>
        <dbReference type="ARBA" id="ARBA00023002"/>
    </source>
</evidence>
<proteinExistence type="predicted"/>
<dbReference type="EMBL" id="CP063373">
    <property type="protein sequence ID" value="QOV37372.1"/>
    <property type="molecule type" value="Genomic_DNA"/>
</dbReference>
<protein>
    <submittedName>
        <fullName evidence="2">SDR family NAD(P)-dependent oxidoreductase</fullName>
    </submittedName>
</protein>
<dbReference type="PANTHER" id="PTHR43157">
    <property type="entry name" value="PHOSPHATIDYLINOSITOL-GLYCAN BIOSYNTHESIS CLASS F PROTEIN-RELATED"/>
    <property type="match status" value="1"/>
</dbReference>
<keyword evidence="1" id="KW-0560">Oxidoreductase</keyword>
<reference evidence="2 3" key="1">
    <citation type="submission" date="2020-10" db="EMBL/GenBank/DDBJ databases">
        <title>Streptomyces ferrugineus complate genome analysis.</title>
        <authorList>
            <person name="Anwar N."/>
        </authorList>
    </citation>
    <scope>NUCLEOTIDE SEQUENCE [LARGE SCALE GENOMIC DNA]</scope>
    <source>
        <strain evidence="2 3">CCTCC AA2014009</strain>
    </source>
</reference>
<dbReference type="RefSeq" id="WP_194044331.1">
    <property type="nucleotide sequence ID" value="NZ_CP063373.1"/>
</dbReference>
<name>A0A7M2SM84_9ACTN</name>
<dbReference type="KEGG" id="sfeu:IM697_02720"/>
<gene>
    <name evidence="2" type="ORF">IM697_02720</name>
</gene>
<dbReference type="SUPFAM" id="SSF51735">
    <property type="entry name" value="NAD(P)-binding Rossmann-fold domains"/>
    <property type="match status" value="1"/>
</dbReference>
<dbReference type="Gene3D" id="3.40.50.720">
    <property type="entry name" value="NAD(P)-binding Rossmann-like Domain"/>
    <property type="match status" value="1"/>
</dbReference>
<dbReference type="Proteomes" id="UP000594205">
    <property type="component" value="Chromosome"/>
</dbReference>
<dbReference type="PRINTS" id="PR00081">
    <property type="entry name" value="GDHRDH"/>
</dbReference>
<dbReference type="InterPro" id="IPR002347">
    <property type="entry name" value="SDR_fam"/>
</dbReference>
<sequence>MADNTKTKSRTKSGTKAWDATRLPDLTGRTAVVTGANSGIGLRAAEELAGAGAHVVFAVRDLERGRAAAATVNGSTEVRRLDLADLSSVREFAAGWEGRPLDILINNAGVMMVPQQRTRDGFEVQFGTNHLGHFALTNLLLPHITDRVVTLASSAHRMGDGRIHFDDLNLTANYGPGRAYAQSKLANLLFVLELQRRLTEAGSAVRALAAHPGWAATGLQSHHGNPVMRGIMRVGNRFFAQDDRAGALPTLYAATQDLPGASYVGPDGLGEWRGAPTLVGRTTAASDAGVARRLWTASEELTGVSWPLEAASSGAGERVAAER</sequence>
<keyword evidence="3" id="KW-1185">Reference proteome</keyword>
<dbReference type="PANTHER" id="PTHR43157:SF31">
    <property type="entry name" value="PHOSPHATIDYLINOSITOL-GLYCAN BIOSYNTHESIS CLASS F PROTEIN"/>
    <property type="match status" value="1"/>
</dbReference>
<accession>A0A7M2SM84</accession>
<dbReference type="GO" id="GO:0016491">
    <property type="term" value="F:oxidoreductase activity"/>
    <property type="evidence" value="ECO:0007669"/>
    <property type="project" value="UniProtKB-KW"/>
</dbReference>
<dbReference type="Pfam" id="PF00106">
    <property type="entry name" value="adh_short"/>
    <property type="match status" value="1"/>
</dbReference>
<dbReference type="NCBIfam" id="NF004846">
    <property type="entry name" value="PRK06197.1"/>
    <property type="match status" value="1"/>
</dbReference>
<evidence type="ECO:0000313" key="3">
    <source>
        <dbReference type="Proteomes" id="UP000594205"/>
    </source>
</evidence>
<dbReference type="InterPro" id="IPR036291">
    <property type="entry name" value="NAD(P)-bd_dom_sf"/>
</dbReference>